<protein>
    <submittedName>
        <fullName evidence="3">Shufflon system plasmid conjugative transfer pilus tip adhesin PilV</fullName>
    </submittedName>
</protein>
<organism evidence="3 4">
    <name type="scientific">Pseudomonas sessilinigenes</name>
    <dbReference type="NCBI Taxonomy" id="658629"/>
    <lineage>
        <taxon>Bacteria</taxon>
        <taxon>Pseudomonadati</taxon>
        <taxon>Pseudomonadota</taxon>
        <taxon>Gammaproteobacteria</taxon>
        <taxon>Pseudomonadales</taxon>
        <taxon>Pseudomonadaceae</taxon>
        <taxon>Pseudomonas</taxon>
    </lineage>
</organism>
<dbReference type="RefSeq" id="WP_217884144.1">
    <property type="nucleotide sequence ID" value="NZ_CP077074.1"/>
</dbReference>
<keyword evidence="1" id="KW-0472">Membrane</keyword>
<dbReference type="Pfam" id="PF04917">
    <property type="entry name" value="Shufflon_N"/>
    <property type="match status" value="2"/>
</dbReference>
<accession>A0ABX8MJU4</accession>
<dbReference type="InterPro" id="IPR007001">
    <property type="entry name" value="Shufflon_N"/>
</dbReference>
<name>A0ABX8MJU4_9PSED</name>
<proteinExistence type="predicted"/>
<keyword evidence="1" id="KW-0812">Transmembrane</keyword>
<keyword evidence="1" id="KW-1133">Transmembrane helix</keyword>
<evidence type="ECO:0000256" key="1">
    <source>
        <dbReference type="SAM" id="Phobius"/>
    </source>
</evidence>
<feature type="domain" description="Bacterial shufflon protein N-terminal" evidence="2">
    <location>
        <begin position="239"/>
        <end position="337"/>
    </location>
</feature>
<feature type="transmembrane region" description="Helical" evidence="1">
    <location>
        <begin position="12"/>
        <end position="35"/>
    </location>
</feature>
<evidence type="ECO:0000313" key="4">
    <source>
        <dbReference type="Proteomes" id="UP000693952"/>
    </source>
</evidence>
<gene>
    <name evidence="3" type="primary">pilV</name>
    <name evidence="3" type="ORF">KSS89_16465</name>
</gene>
<sequence>MTSSKRKQVGMLTIDAVMALAVLALMTTLATGLIIRQQDSQDYEIAANKQKTIAEALSKYVKDNYSTVLANATATAPVQITVPMLINTKYLPAGFTDSNSFGQTIVGLARKPNPNQLEVIALSIGGQAIPELGIRSIAEHLGGPGGFISSTSPNVIQGVRGGWQLALSNYAINPGPGHTASALFLMDGDLANDYLYRNAVPNRPELNRMNTHIDMGGNDINNTGTLNATTANVSGETYTGGWFRTRGDTGWYSEKWGGGIYQSDADYVRIFNDKGLTTGGEVAAGKVTSSSTITASGRLATNEYLSIGGLANEGDACSDNKLIAKNSAGLTLSCQSGVWKTQVGDRWGGSFWTATHTAGGCPGANPYTGACSCPSGYLPRSQFAIAIGGCQPCVSYGCYKP</sequence>
<dbReference type="EMBL" id="CP077074">
    <property type="protein sequence ID" value="QXH37885.1"/>
    <property type="molecule type" value="Genomic_DNA"/>
</dbReference>
<keyword evidence="4" id="KW-1185">Reference proteome</keyword>
<dbReference type="Proteomes" id="UP000693952">
    <property type="component" value="Chromosome"/>
</dbReference>
<feature type="domain" description="Bacterial shufflon protein N-terminal" evidence="2">
    <location>
        <begin position="40"/>
        <end position="236"/>
    </location>
</feature>
<evidence type="ECO:0000313" key="3">
    <source>
        <dbReference type="EMBL" id="QXH37885.1"/>
    </source>
</evidence>
<evidence type="ECO:0000259" key="2">
    <source>
        <dbReference type="Pfam" id="PF04917"/>
    </source>
</evidence>
<reference evidence="3" key="1">
    <citation type="submission" date="2021-06" db="EMBL/GenBank/DDBJ databases">
        <title>Updating the genus Pseudomonas: Description of 43 new species and partition of the Pseudomonas putida group.</title>
        <authorList>
            <person name="Girard L."/>
            <person name="Lood C."/>
            <person name="Vandamme P."/>
            <person name="Rokni-Zadeh H."/>
            <person name="van Noort V."/>
            <person name="Hofte M."/>
            <person name="Lavigne R."/>
            <person name="De Mot R."/>
        </authorList>
    </citation>
    <scope>NUCLEOTIDE SEQUENCE</scope>
    <source>
        <strain evidence="3">CMR12a</strain>
    </source>
</reference>